<name>A0A2S7UWD8_9GAMM</name>
<keyword evidence="1" id="KW-1133">Transmembrane helix</keyword>
<gene>
    <name evidence="2" type="ORF">BTO11_11945</name>
</gene>
<evidence type="ECO:0000313" key="2">
    <source>
        <dbReference type="EMBL" id="PQJ54296.1"/>
    </source>
</evidence>
<evidence type="ECO:0000313" key="3">
    <source>
        <dbReference type="Proteomes" id="UP000239007"/>
    </source>
</evidence>
<dbReference type="InterPro" id="IPR021559">
    <property type="entry name" value="DUF3019"/>
</dbReference>
<keyword evidence="3" id="KW-1185">Reference proteome</keyword>
<dbReference type="EMBL" id="MSCH01000003">
    <property type="protein sequence ID" value="PQJ54296.1"/>
    <property type="molecule type" value="Genomic_DNA"/>
</dbReference>
<feature type="transmembrane region" description="Helical" evidence="1">
    <location>
        <begin position="12"/>
        <end position="29"/>
    </location>
</feature>
<dbReference type="AlphaFoldDB" id="A0A2S7UWD8"/>
<reference evidence="2 3" key="1">
    <citation type="submission" date="2016-12" db="EMBL/GenBank/DDBJ databases">
        <title>Diversity of luminous bacteria.</title>
        <authorList>
            <person name="Yoshizawa S."/>
            <person name="Kogure K."/>
        </authorList>
    </citation>
    <scope>NUCLEOTIDE SEQUENCE [LARGE SCALE GENOMIC DNA]</scope>
    <source>
        <strain evidence="2 3">SA4-48</strain>
    </source>
</reference>
<organism evidence="2 3">
    <name type="scientific">Psychrosphaera saromensis</name>
    <dbReference type="NCBI Taxonomy" id="716813"/>
    <lineage>
        <taxon>Bacteria</taxon>
        <taxon>Pseudomonadati</taxon>
        <taxon>Pseudomonadota</taxon>
        <taxon>Gammaproteobacteria</taxon>
        <taxon>Alteromonadales</taxon>
        <taxon>Pseudoalteromonadaceae</taxon>
        <taxon>Psychrosphaera</taxon>
    </lineage>
</organism>
<evidence type="ECO:0000256" key="1">
    <source>
        <dbReference type="SAM" id="Phobius"/>
    </source>
</evidence>
<sequence length="154" mass="18070">MSYFNGITLRQLNTYPYLIIGLLIMITGMKNTFAQEQSENVVIMQVKPQTCVSLHEGQECFAQIVVNWQADLVNDYCLYSTQTPDPVFCWENVSQGTVEYELNTKENVRFMLTQVPKTRFMLTYKPYAIIAEARLNVSWVYKKKQKSRLSWRLF</sequence>
<accession>A0A2S7UWD8</accession>
<comment type="caution">
    <text evidence="2">The sequence shown here is derived from an EMBL/GenBank/DDBJ whole genome shotgun (WGS) entry which is preliminary data.</text>
</comment>
<dbReference type="Proteomes" id="UP000239007">
    <property type="component" value="Unassembled WGS sequence"/>
</dbReference>
<dbReference type="OrthoDB" id="5772660at2"/>
<evidence type="ECO:0008006" key="4">
    <source>
        <dbReference type="Google" id="ProtNLM"/>
    </source>
</evidence>
<keyword evidence="1" id="KW-0812">Transmembrane</keyword>
<proteinExistence type="predicted"/>
<protein>
    <recommendedName>
        <fullName evidence="4">DUF3019 domain-containing protein</fullName>
    </recommendedName>
</protein>
<keyword evidence="1" id="KW-0472">Membrane</keyword>
<dbReference type="Pfam" id="PF11456">
    <property type="entry name" value="DUF3019"/>
    <property type="match status" value="1"/>
</dbReference>